<keyword evidence="3" id="KW-1185">Reference proteome</keyword>
<gene>
    <name evidence="2" type="ORF">ACFP3R_32255</name>
</gene>
<feature type="region of interest" description="Disordered" evidence="1">
    <location>
        <begin position="169"/>
        <end position="193"/>
    </location>
</feature>
<evidence type="ECO:0000313" key="2">
    <source>
        <dbReference type="EMBL" id="MFC6093964.1"/>
    </source>
</evidence>
<feature type="compositionally biased region" description="Low complexity" evidence="1">
    <location>
        <begin position="170"/>
        <end position="179"/>
    </location>
</feature>
<feature type="region of interest" description="Disordered" evidence="1">
    <location>
        <begin position="207"/>
        <end position="242"/>
    </location>
</feature>
<dbReference type="EMBL" id="JBHSQO010000052">
    <property type="protein sequence ID" value="MFC6093964.1"/>
    <property type="molecule type" value="Genomic_DNA"/>
</dbReference>
<proteinExistence type="predicted"/>
<reference evidence="3" key="1">
    <citation type="journal article" date="2019" name="Int. J. Syst. Evol. Microbiol.">
        <title>The Global Catalogue of Microorganisms (GCM) 10K type strain sequencing project: providing services to taxonomists for standard genome sequencing and annotation.</title>
        <authorList>
            <consortium name="The Broad Institute Genomics Platform"/>
            <consortium name="The Broad Institute Genome Sequencing Center for Infectious Disease"/>
            <person name="Wu L."/>
            <person name="Ma J."/>
        </authorList>
    </citation>
    <scope>NUCLEOTIDE SEQUENCE [LARGE SCALE GENOMIC DNA]</scope>
    <source>
        <strain evidence="3">CGMCC 4.7246</strain>
    </source>
</reference>
<dbReference type="RefSeq" id="WP_380641658.1">
    <property type="nucleotide sequence ID" value="NZ_JBHSQO010000052.1"/>
</dbReference>
<accession>A0ABW1PF25</accession>
<comment type="caution">
    <text evidence="2">The sequence shown here is derived from an EMBL/GenBank/DDBJ whole genome shotgun (WGS) entry which is preliminary data.</text>
</comment>
<dbReference type="Proteomes" id="UP001596220">
    <property type="component" value="Unassembled WGS sequence"/>
</dbReference>
<protein>
    <submittedName>
        <fullName evidence="2">Uncharacterized protein</fullName>
    </submittedName>
</protein>
<sequence>MAVDNLTEPAHTVWSLLRAVLDLGLTRDTVHRLLPDRTPDDLDTDLARLVATTLLHRTGGYDTARFRVPDIARRDHDDEPDTVAGLLRLIEHYAIATAGVAEAVEPDGSAFSDLRDRPASRFPDRVAALAWFTAERATIPAVQHLAVDLGRDDRAWRIGEGAWTPCGRPAWSTTRWPASSSPPRPPNEKNIPIGPWRSPAWSWHWTGWGTSRPPSKPAKRPYGWPRCSAIPGWSPSPGRPWT</sequence>
<organism evidence="2 3">
    <name type="scientific">Saccharothrix lopnurensis</name>
    <dbReference type="NCBI Taxonomy" id="1670621"/>
    <lineage>
        <taxon>Bacteria</taxon>
        <taxon>Bacillati</taxon>
        <taxon>Actinomycetota</taxon>
        <taxon>Actinomycetes</taxon>
        <taxon>Pseudonocardiales</taxon>
        <taxon>Pseudonocardiaceae</taxon>
        <taxon>Saccharothrix</taxon>
    </lineage>
</organism>
<evidence type="ECO:0000313" key="3">
    <source>
        <dbReference type="Proteomes" id="UP001596220"/>
    </source>
</evidence>
<name>A0ABW1PF25_9PSEU</name>
<evidence type="ECO:0000256" key="1">
    <source>
        <dbReference type="SAM" id="MobiDB-lite"/>
    </source>
</evidence>